<dbReference type="GO" id="GO:0005525">
    <property type="term" value="F:GTP binding"/>
    <property type="evidence" value="ECO:0007669"/>
    <property type="project" value="UniProtKB-KW"/>
</dbReference>
<name>A0A6B2LVM6_9EUKA</name>
<dbReference type="EMBL" id="GIBP01011966">
    <property type="protein sequence ID" value="NDV40935.1"/>
    <property type="molecule type" value="Transcribed_RNA"/>
</dbReference>
<dbReference type="SUPFAM" id="SSF52540">
    <property type="entry name" value="P-loop containing nucleoside triphosphate hydrolases"/>
    <property type="match status" value="1"/>
</dbReference>
<proteinExistence type="predicted"/>
<keyword evidence="1" id="KW-0547">Nucleotide-binding</keyword>
<dbReference type="Gene3D" id="3.40.50.300">
    <property type="entry name" value="P-loop containing nucleotide triphosphate hydrolases"/>
    <property type="match status" value="1"/>
</dbReference>
<accession>A0A6B2LVM6</accession>
<dbReference type="PROSITE" id="PS51420">
    <property type="entry name" value="RHO"/>
    <property type="match status" value="1"/>
</dbReference>
<reference evidence="3" key="1">
    <citation type="journal article" date="2020" name="J. Eukaryot. Microbiol.">
        <title>De novo Sequencing, Assembly and Annotation of the Transcriptome for the Free-Living Testate Amoeba Arcella intermedia.</title>
        <authorList>
            <person name="Ribeiro G.M."/>
            <person name="Porfirio-Sousa A.L."/>
            <person name="Maurer-Alcala X.X."/>
            <person name="Katz L.A."/>
            <person name="Lahr D.J.G."/>
        </authorList>
    </citation>
    <scope>NUCLEOTIDE SEQUENCE</scope>
</reference>
<sequence>MDNIPIELTLWDVAGSEEYDRLRPLCYPQTNVFLVAFSVVSPESFSKVRTYWHPEVTHHCPGVPLVLVGTKVDLR</sequence>
<dbReference type="InterPro" id="IPR027417">
    <property type="entry name" value="P-loop_NTPase"/>
</dbReference>
<keyword evidence="2" id="KW-0342">GTP-binding</keyword>
<protein>
    <submittedName>
        <fullName evidence="3">Uncharacterized protein</fullName>
    </submittedName>
</protein>
<dbReference type="AlphaFoldDB" id="A0A6B2LVM6"/>
<dbReference type="InterPro" id="IPR005225">
    <property type="entry name" value="Small_GTP-bd"/>
</dbReference>
<organism evidence="3">
    <name type="scientific">Arcella intermedia</name>
    <dbReference type="NCBI Taxonomy" id="1963864"/>
    <lineage>
        <taxon>Eukaryota</taxon>
        <taxon>Amoebozoa</taxon>
        <taxon>Tubulinea</taxon>
        <taxon>Elardia</taxon>
        <taxon>Arcellinida</taxon>
        <taxon>Sphaerothecina</taxon>
        <taxon>Arcellidae</taxon>
        <taxon>Arcella</taxon>
    </lineage>
</organism>
<dbReference type="PANTHER" id="PTHR24072">
    <property type="entry name" value="RHO FAMILY GTPASE"/>
    <property type="match status" value="1"/>
</dbReference>
<dbReference type="GO" id="GO:0007264">
    <property type="term" value="P:small GTPase-mediated signal transduction"/>
    <property type="evidence" value="ECO:0007669"/>
    <property type="project" value="InterPro"/>
</dbReference>
<dbReference type="GO" id="GO:0003924">
    <property type="term" value="F:GTPase activity"/>
    <property type="evidence" value="ECO:0007669"/>
    <property type="project" value="InterPro"/>
</dbReference>
<dbReference type="SMART" id="SM00174">
    <property type="entry name" value="RHO"/>
    <property type="match status" value="1"/>
</dbReference>
<dbReference type="InterPro" id="IPR001806">
    <property type="entry name" value="Small_GTPase"/>
</dbReference>
<dbReference type="Pfam" id="PF00071">
    <property type="entry name" value="Ras"/>
    <property type="match status" value="1"/>
</dbReference>
<evidence type="ECO:0000313" key="3">
    <source>
        <dbReference type="EMBL" id="NDV40935.1"/>
    </source>
</evidence>
<evidence type="ECO:0000256" key="2">
    <source>
        <dbReference type="ARBA" id="ARBA00023134"/>
    </source>
</evidence>
<dbReference type="InterPro" id="IPR003578">
    <property type="entry name" value="Small_GTPase_Rho"/>
</dbReference>
<dbReference type="NCBIfam" id="TIGR00231">
    <property type="entry name" value="small_GTP"/>
    <property type="match status" value="1"/>
</dbReference>
<evidence type="ECO:0000256" key="1">
    <source>
        <dbReference type="ARBA" id="ARBA00022741"/>
    </source>
</evidence>